<dbReference type="CDD" id="cd06426">
    <property type="entry name" value="NTP_transferase_like_2"/>
    <property type="match status" value="1"/>
</dbReference>
<dbReference type="Pfam" id="PF00571">
    <property type="entry name" value="CBS"/>
    <property type="match status" value="2"/>
</dbReference>
<keyword evidence="1" id="KW-0129">CBS domain</keyword>
<evidence type="ECO:0000256" key="1">
    <source>
        <dbReference type="PROSITE-ProRule" id="PRU00703"/>
    </source>
</evidence>
<proteinExistence type="predicted"/>
<evidence type="ECO:0000259" key="2">
    <source>
        <dbReference type="PROSITE" id="PS51371"/>
    </source>
</evidence>
<dbReference type="InterPro" id="IPR046342">
    <property type="entry name" value="CBS_dom_sf"/>
</dbReference>
<evidence type="ECO:0000313" key="4">
    <source>
        <dbReference type="Proteomes" id="UP000237472"/>
    </source>
</evidence>
<dbReference type="OrthoDB" id="9788272at2"/>
<dbReference type="AlphaFoldDB" id="A0A2G4QYX8"/>
<dbReference type="Proteomes" id="UP000237472">
    <property type="component" value="Unassembled WGS sequence"/>
</dbReference>
<dbReference type="InterPro" id="IPR029044">
    <property type="entry name" value="Nucleotide-diphossugar_trans"/>
</dbReference>
<dbReference type="Gene3D" id="3.10.580.10">
    <property type="entry name" value="CBS-domain"/>
    <property type="match status" value="1"/>
</dbReference>
<accession>A0A2G4QYX8</accession>
<dbReference type="SMART" id="SM00116">
    <property type="entry name" value="CBS"/>
    <property type="match status" value="2"/>
</dbReference>
<dbReference type="PROSITE" id="PS51371">
    <property type="entry name" value="CBS"/>
    <property type="match status" value="2"/>
</dbReference>
<dbReference type="Gene3D" id="3.90.550.10">
    <property type="entry name" value="Spore Coat Polysaccharide Biosynthesis Protein SpsA, Chain A"/>
    <property type="match status" value="1"/>
</dbReference>
<dbReference type="Pfam" id="PF00483">
    <property type="entry name" value="NTP_transferase"/>
    <property type="match status" value="1"/>
</dbReference>
<dbReference type="EMBL" id="LDWY01000092">
    <property type="protein sequence ID" value="PHY89517.1"/>
    <property type="molecule type" value="Genomic_DNA"/>
</dbReference>
<feature type="domain" description="CBS" evidence="2">
    <location>
        <begin position="1"/>
        <end position="57"/>
    </location>
</feature>
<dbReference type="SUPFAM" id="SSF54631">
    <property type="entry name" value="CBS-domain pair"/>
    <property type="match status" value="1"/>
</dbReference>
<protein>
    <submittedName>
        <fullName evidence="3">Alcohol dehydrogenase</fullName>
    </submittedName>
</protein>
<reference evidence="4" key="1">
    <citation type="submission" date="2015-06" db="EMBL/GenBank/DDBJ databases">
        <authorList>
            <person name="Parisi A."/>
            <person name="Chiara M."/>
            <person name="Florio D."/>
            <person name="Miccolupo A."/>
            <person name="Manzari C."/>
            <person name="Mion D."/>
            <person name="Caruso M."/>
            <person name="D'erchia A.M."/>
            <person name="Zanoni R."/>
        </authorList>
    </citation>
    <scope>NUCLEOTIDE SEQUENCE [LARGE SCALE GENOMIC DNA]</scope>
    <source>
        <strain evidence="4">73/13</strain>
    </source>
</reference>
<sequence>MNIESLKLSVNSSIEKALEIIGKERVRLGVVVGKKGEFLGIISDSNIRKALINGKTLKSNIKEIYTKNPITIAENTSKQKLLELSAKTDIYDFPVLNKKGEVVSIRSISSLLSTKKLPFYVILMAGGLGSRLKELTKETPKPMLKVGKKPILENIIQRLHAQGFEKFIFCVNYKRQIIEDYFKKGAEFDVSISYVKERKKLGTAGALSLIRQKMEQSFVVMNADILTELDFNELLKAHQKSGALMSVCVREFHQQVPYGVIKQKNGFITHIEEKPMQSFLVSAGIYVCEPQILELLAKNTYLDMPELIEKVMQKGRVNTFLIEDYWIDIGRLEEFKRANDEIKE</sequence>
<comment type="caution">
    <text evidence="3">The sequence shown here is derived from an EMBL/GenBank/DDBJ whole genome shotgun (WGS) entry which is preliminary data.</text>
</comment>
<dbReference type="InterPro" id="IPR050486">
    <property type="entry name" value="Mannose-1P_guanyltransferase"/>
</dbReference>
<gene>
    <name evidence="3" type="ORF">AA994_07905</name>
</gene>
<dbReference type="InterPro" id="IPR000644">
    <property type="entry name" value="CBS_dom"/>
</dbReference>
<organism evidence="3 4">
    <name type="scientific">Campylobacter vulpis</name>
    <dbReference type="NCBI Taxonomy" id="1655500"/>
    <lineage>
        <taxon>Bacteria</taxon>
        <taxon>Pseudomonadati</taxon>
        <taxon>Campylobacterota</taxon>
        <taxon>Epsilonproteobacteria</taxon>
        <taxon>Campylobacterales</taxon>
        <taxon>Campylobacteraceae</taxon>
        <taxon>Campylobacter</taxon>
    </lineage>
</organism>
<dbReference type="RefSeq" id="WP_099462674.1">
    <property type="nucleotide sequence ID" value="NZ_LDWY01000092.1"/>
</dbReference>
<dbReference type="SUPFAM" id="SSF53448">
    <property type="entry name" value="Nucleotide-diphospho-sugar transferases"/>
    <property type="match status" value="1"/>
</dbReference>
<dbReference type="PANTHER" id="PTHR22572">
    <property type="entry name" value="SUGAR-1-PHOSPHATE GUANYL TRANSFERASE"/>
    <property type="match status" value="1"/>
</dbReference>
<name>A0A2G4QYX8_9BACT</name>
<feature type="domain" description="CBS" evidence="2">
    <location>
        <begin position="65"/>
        <end position="121"/>
    </location>
</feature>
<evidence type="ECO:0000313" key="3">
    <source>
        <dbReference type="EMBL" id="PHY89517.1"/>
    </source>
</evidence>
<dbReference type="InterPro" id="IPR005835">
    <property type="entry name" value="NTP_transferase_dom"/>
</dbReference>